<name>X0V168_9ZZZZ</name>
<protein>
    <submittedName>
        <fullName evidence="1">Uncharacterized protein</fullName>
    </submittedName>
</protein>
<sequence length="94" mass="10072">EKLHEATEYRRIMQQKGVEGALREMGEKYRSKGFIVHDDARNVSMGGRGGKSVMDVMEGKAKRGGAARTAMKGIDSMIRKGTVPGIPPPGKGGA</sequence>
<dbReference type="AlphaFoldDB" id="X0V168"/>
<proteinExistence type="predicted"/>
<gene>
    <name evidence="1" type="ORF">S01H1_37366</name>
</gene>
<accession>X0V168</accession>
<feature type="non-terminal residue" evidence="1">
    <location>
        <position position="1"/>
    </location>
</feature>
<organism evidence="1">
    <name type="scientific">marine sediment metagenome</name>
    <dbReference type="NCBI Taxonomy" id="412755"/>
    <lineage>
        <taxon>unclassified sequences</taxon>
        <taxon>metagenomes</taxon>
        <taxon>ecological metagenomes</taxon>
    </lineage>
</organism>
<evidence type="ECO:0000313" key="1">
    <source>
        <dbReference type="EMBL" id="GAG11844.1"/>
    </source>
</evidence>
<reference evidence="1" key="1">
    <citation type="journal article" date="2014" name="Front. Microbiol.">
        <title>High frequency of phylogenetically diverse reductive dehalogenase-homologous genes in deep subseafloor sedimentary metagenomes.</title>
        <authorList>
            <person name="Kawai M."/>
            <person name="Futagami T."/>
            <person name="Toyoda A."/>
            <person name="Takaki Y."/>
            <person name="Nishi S."/>
            <person name="Hori S."/>
            <person name="Arai W."/>
            <person name="Tsubouchi T."/>
            <person name="Morono Y."/>
            <person name="Uchiyama I."/>
            <person name="Ito T."/>
            <person name="Fujiyama A."/>
            <person name="Inagaki F."/>
            <person name="Takami H."/>
        </authorList>
    </citation>
    <scope>NUCLEOTIDE SEQUENCE</scope>
    <source>
        <strain evidence="1">Expedition CK06-06</strain>
    </source>
</reference>
<comment type="caution">
    <text evidence="1">The sequence shown here is derived from an EMBL/GenBank/DDBJ whole genome shotgun (WGS) entry which is preliminary data.</text>
</comment>
<dbReference type="EMBL" id="BARS01023468">
    <property type="protein sequence ID" value="GAG11844.1"/>
    <property type="molecule type" value="Genomic_DNA"/>
</dbReference>